<dbReference type="EMBL" id="CP050292">
    <property type="protein sequence ID" value="QND71731.1"/>
    <property type="molecule type" value="Genomic_DNA"/>
</dbReference>
<keyword evidence="3" id="KW-1185">Reference proteome</keyword>
<evidence type="ECO:0000313" key="3">
    <source>
        <dbReference type="Proteomes" id="UP000076574"/>
    </source>
</evidence>
<dbReference type="RefSeq" id="WP_068732448.1">
    <property type="nucleotide sequence ID" value="NZ_CP050292.1"/>
</dbReference>
<dbReference type="AlphaFoldDB" id="A0A163ZJK0"/>
<accession>A0A163ZJK0</accession>
<reference evidence="1 3" key="1">
    <citation type="submission" date="2016-03" db="EMBL/GenBank/DDBJ databases">
        <title>Microsymbionts genomes from the relict species Vavilovia formosa (Stev.) Fed.</title>
        <authorList>
            <person name="Kopat V."/>
            <person name="Chirak E."/>
            <person name="Kimeklis A."/>
            <person name="Andronov E."/>
        </authorList>
    </citation>
    <scope>NUCLEOTIDE SEQUENCE [LARGE SCALE GENOMIC DNA]</scope>
    <source>
        <strain evidence="1 3">Vaf07</strain>
    </source>
</reference>
<dbReference type="Gene3D" id="1.25.40.10">
    <property type="entry name" value="Tetratricopeptide repeat domain"/>
    <property type="match status" value="1"/>
</dbReference>
<gene>
    <name evidence="1" type="ORF">A4A58_26985</name>
    <name evidence="2" type="ORF">HB776_11215</name>
</gene>
<evidence type="ECO:0000313" key="2">
    <source>
        <dbReference type="EMBL" id="QND71731.1"/>
    </source>
</evidence>
<dbReference type="InterPro" id="IPR011990">
    <property type="entry name" value="TPR-like_helical_dom_sf"/>
</dbReference>
<dbReference type="Proteomes" id="UP000515291">
    <property type="component" value="Chromosome"/>
</dbReference>
<reference evidence="4" key="2">
    <citation type="journal article" date="2020" name="Mol. Plant Microbe">
        <title>Rhizobial microsymbionts of the narrowly endemic Oxytropis species growing in Kamchatka are characterized by significant genetic diversity and possess a set of genes that are associated with T3SS and T6SS secretion systems and can affect the development of symbiosis.</title>
        <authorList>
            <person name="Safronova V."/>
            <person name="Guro P."/>
            <person name="Sazanova A."/>
            <person name="Kuznetsova I."/>
            <person name="Belimov A."/>
            <person name="Yakubov V."/>
            <person name="Chirak E."/>
            <person name="Afonin A."/>
            <person name="Gogolev Y."/>
            <person name="Andronov E."/>
            <person name="Tikhonovich I."/>
        </authorList>
    </citation>
    <scope>NUCLEOTIDE SEQUENCE [LARGE SCALE GENOMIC DNA]</scope>
    <source>
        <strain evidence="4">581</strain>
    </source>
</reference>
<dbReference type="EMBL" id="LVYV01000010">
    <property type="protein sequence ID" value="KZD23550.1"/>
    <property type="molecule type" value="Genomic_DNA"/>
</dbReference>
<name>A0A163ZJK0_9BRAD</name>
<dbReference type="KEGG" id="trb:HB776_11215"/>
<evidence type="ECO:0000313" key="4">
    <source>
        <dbReference type="Proteomes" id="UP000515291"/>
    </source>
</evidence>
<protein>
    <recommendedName>
        <fullName evidence="5">Sel1 repeat family protein</fullName>
    </recommendedName>
</protein>
<sequence>MFQGQIDFEAAMPIAETAIQDVLFERGLYWASGRSGIVDLVAAHKWFNLAALKGRVDAIPMRREVAEMMSDVEIAAAQRDARAWLSTVH</sequence>
<evidence type="ECO:0000313" key="1">
    <source>
        <dbReference type="EMBL" id="KZD23550.1"/>
    </source>
</evidence>
<dbReference type="OrthoDB" id="5321503at2"/>
<proteinExistence type="predicted"/>
<organism evidence="1 3">
    <name type="scientific">Tardiphaga robiniae</name>
    <dbReference type="NCBI Taxonomy" id="943830"/>
    <lineage>
        <taxon>Bacteria</taxon>
        <taxon>Pseudomonadati</taxon>
        <taxon>Pseudomonadota</taxon>
        <taxon>Alphaproteobacteria</taxon>
        <taxon>Hyphomicrobiales</taxon>
        <taxon>Nitrobacteraceae</taxon>
        <taxon>Tardiphaga</taxon>
    </lineage>
</organism>
<evidence type="ECO:0008006" key="5">
    <source>
        <dbReference type="Google" id="ProtNLM"/>
    </source>
</evidence>
<reference evidence="2" key="3">
    <citation type="journal article" date="2020" name="Mol. Plant Microbe Interact.">
        <title>Complete genome sequences of four natural Pseudomonas isolates that catabolize a wide range of aromatic compounds relevant to lignin valorization.</title>
        <authorList>
            <person name="Hatmaker E.A."/>
            <person name="Presle G."/>
            <person name="Cannon O."/>
            <person name="Guss A.M."/>
            <person name="Elkins J.G."/>
        </authorList>
    </citation>
    <scope>NUCLEOTIDE SEQUENCE</scope>
    <source>
        <strain evidence="2">581</strain>
    </source>
</reference>
<dbReference type="Proteomes" id="UP000076574">
    <property type="component" value="Unassembled WGS sequence"/>
</dbReference>
<dbReference type="STRING" id="943830.A4A58_26985"/>